<name>A0A108UBB0_9GAMM</name>
<dbReference type="Proteomes" id="UP000023435">
    <property type="component" value="Unassembled WGS sequence"/>
</dbReference>
<dbReference type="InterPro" id="IPR001242">
    <property type="entry name" value="Condensation_dom"/>
</dbReference>
<dbReference type="InterPro" id="IPR010071">
    <property type="entry name" value="AA_adenyl_dom"/>
</dbReference>
<dbReference type="GO" id="GO:0031177">
    <property type="term" value="F:phosphopantetheine binding"/>
    <property type="evidence" value="ECO:0007669"/>
    <property type="project" value="InterPro"/>
</dbReference>
<dbReference type="CDD" id="cd12116">
    <property type="entry name" value="A_NRPS_Ta1_like"/>
    <property type="match status" value="1"/>
</dbReference>
<dbReference type="InterPro" id="IPR000873">
    <property type="entry name" value="AMP-dep_synth/lig_dom"/>
</dbReference>
<evidence type="ECO:0000313" key="6">
    <source>
        <dbReference type="Proteomes" id="UP000023435"/>
    </source>
</evidence>
<dbReference type="Gene3D" id="3.30.300.30">
    <property type="match status" value="1"/>
</dbReference>
<dbReference type="Gene3D" id="3.30.559.10">
    <property type="entry name" value="Chloramphenicol acetyltransferase-like domain"/>
    <property type="match status" value="1"/>
</dbReference>
<dbReference type="InterPro" id="IPR029058">
    <property type="entry name" value="AB_hydrolase_fold"/>
</dbReference>
<keyword evidence="2" id="KW-0596">Phosphopantetheine</keyword>
<dbReference type="InterPro" id="IPR006162">
    <property type="entry name" value="Ppantetheine_attach_site"/>
</dbReference>
<comment type="caution">
    <text evidence="5">The sequence shown here is derived from an EMBL/GenBank/DDBJ whole genome shotgun (WGS) entry which is preliminary data.</text>
</comment>
<dbReference type="PROSITE" id="PS00455">
    <property type="entry name" value="AMP_BINDING"/>
    <property type="match status" value="1"/>
</dbReference>
<dbReference type="InterPro" id="IPR009081">
    <property type="entry name" value="PP-bd_ACP"/>
</dbReference>
<reference evidence="5 6" key="1">
    <citation type="journal article" date="2014" name="Genome Announc.">
        <title>Draft Genome Sequence of Lysobacter capsici AZ78, a Bacterium Antagonistic to Plant-Pathogenic Oomycetes.</title>
        <authorList>
            <person name="Puopolo G."/>
            <person name="Sonego P."/>
            <person name="Engelen K."/>
            <person name="Pertot I."/>
        </authorList>
    </citation>
    <scope>NUCLEOTIDE SEQUENCE [LARGE SCALE GENOMIC DNA]</scope>
    <source>
        <strain evidence="5 6">AZ78</strain>
    </source>
</reference>
<dbReference type="Pfam" id="PF00501">
    <property type="entry name" value="AMP-binding"/>
    <property type="match status" value="1"/>
</dbReference>
<proteinExistence type="predicted"/>
<dbReference type="GO" id="GO:0047527">
    <property type="term" value="F:2,3-dihydroxybenzoate-serine ligase activity"/>
    <property type="evidence" value="ECO:0007669"/>
    <property type="project" value="TreeGrafter"/>
</dbReference>
<dbReference type="GO" id="GO:0009366">
    <property type="term" value="C:enterobactin synthetase complex"/>
    <property type="evidence" value="ECO:0007669"/>
    <property type="project" value="TreeGrafter"/>
</dbReference>
<dbReference type="FunFam" id="3.30.300.30:FF:000010">
    <property type="entry name" value="Enterobactin synthetase component F"/>
    <property type="match status" value="1"/>
</dbReference>
<dbReference type="InterPro" id="IPR020845">
    <property type="entry name" value="AMP-binding_CS"/>
</dbReference>
<dbReference type="NCBIfam" id="TIGR01733">
    <property type="entry name" value="AA-adenyl-dom"/>
    <property type="match status" value="1"/>
</dbReference>
<evidence type="ECO:0000256" key="1">
    <source>
        <dbReference type="ARBA" id="ARBA00001957"/>
    </source>
</evidence>
<dbReference type="Gene3D" id="3.40.50.980">
    <property type="match status" value="2"/>
</dbReference>
<dbReference type="OrthoDB" id="9757559at2"/>
<dbReference type="Pfam" id="PF13193">
    <property type="entry name" value="AMP-binding_C"/>
    <property type="match status" value="1"/>
</dbReference>
<dbReference type="FunFam" id="3.30.559.10:FF:000012">
    <property type="entry name" value="Non-ribosomal peptide synthetase"/>
    <property type="match status" value="1"/>
</dbReference>
<dbReference type="InterPro" id="IPR045851">
    <property type="entry name" value="AMP-bd_C_sf"/>
</dbReference>
<protein>
    <submittedName>
        <fullName evidence="5">Non-ribosomal peptide synthetase</fullName>
    </submittedName>
</protein>
<keyword evidence="6" id="KW-1185">Reference proteome</keyword>
<dbReference type="Gene3D" id="3.30.559.30">
    <property type="entry name" value="Nonribosomal peptide synthetase, condensation domain"/>
    <property type="match status" value="1"/>
</dbReference>
<evidence type="ECO:0000256" key="2">
    <source>
        <dbReference type="ARBA" id="ARBA00022450"/>
    </source>
</evidence>
<sequence length="1118" mass="122419">MSELDARLAGLSPEKRALLLQQLGRKQNAAPKQDIVRRQRPARLPLSFAQQRLWILDQFDPGSAVYNVPLTLWLRGPLDAALIQRALDEILRRHESLRSVARADDDGPFQVVLPPTTVQMAQQDLRHLAEPAREAAAFELARAEAARSFDIHNGPLLSATLSRVEDERHLLTVNAHHIAVDGWSLGIVLDELQQLYAAYRDGRPSPLAEPEVQYVDYALWQRDQFENQVLTKQLDYWKQQLSGRLPVLELPGDRSRPALQSHRGQVFRDAVPAELYEDVKRLSRQEGATAFMTVLAAFNTLLMRYSGQSDQIVGIGIANRNRQELESLVGFFVNTLAVRNDLSGDPSFRELLARVRDTTLNAQSNQDLPIERLMEELDLDRALSHSPLFQVMLFFQNFPGESNRVSGLDMSPVTFDAINQGTARNDLSLFASEHHGALQLFFEYASDLFDEATVAAFSRHLIQLLRSVVADPSRRLSEIDILGDDERRQLLRDWNDTARALPADPTLHALFEAQAARTPDAIAVEQNGVRVSYAELDAQAEAIARALVARGTARGDMIGLFVERSPRMLAAMLGALKAGAAYVPMDPSYPSERLRFMLEDAAPRVVLGERALLAQLPASTSPTLALEDALAAPAGQRVAAGVGPDDIAYVIFTSGSTGRPKGVQIPHRAAANFLSSMAREPGLSAGDAVCAVTTLSFDIALLELMLPLTVGARVVLANRETVGDGAALARLIERSASTVMQATPATWRMLLDAGWRGAANLRLLCGGEALPRELADRLLACCGELWNLYGPTETTVWSTVERVRPGEEAISIGTPIANTQVYIVDRQMQPVPAGVPGELLIGGLGVARGYLDRPDLTGEKFIADPFGAHADTNADARLYRTGDLARWRRDGRLEVLGRIDHQVKLRGFRIELGEIESVLAEQADVLQAVVICREDRPGDKRLVAYIVPRASDAFDTGAARAAARQRLPDYMLPSAWVVLEQLPLTPNGKVDRLALPAPEAGAAEADRYLAPRNGEEATLAALWAEVLGLERVSIDGDFFELGGHSLLATQLVTRINKAFGGETPLRALFEAPTVAGFAQWLMQQRVDSVDADDLLGMLDQLEGLSDDEIQALLADVGA</sequence>
<dbReference type="CDD" id="cd19531">
    <property type="entry name" value="LCL_NRPS-like"/>
    <property type="match status" value="1"/>
</dbReference>
<dbReference type="AlphaFoldDB" id="A0A108UBB0"/>
<dbReference type="Pfam" id="PF00668">
    <property type="entry name" value="Condensation"/>
    <property type="match status" value="1"/>
</dbReference>
<evidence type="ECO:0000256" key="3">
    <source>
        <dbReference type="ARBA" id="ARBA00022553"/>
    </source>
</evidence>
<keyword evidence="3" id="KW-0597">Phosphoprotein</keyword>
<accession>A0A108UBB0</accession>
<dbReference type="Pfam" id="PF00550">
    <property type="entry name" value="PP-binding"/>
    <property type="match status" value="1"/>
</dbReference>
<evidence type="ECO:0000313" key="5">
    <source>
        <dbReference type="EMBL" id="KWS06016.1"/>
    </source>
</evidence>
<dbReference type="SUPFAM" id="SSF47336">
    <property type="entry name" value="ACP-like"/>
    <property type="match status" value="1"/>
</dbReference>
<dbReference type="GO" id="GO:0009239">
    <property type="term" value="P:enterobactin biosynthetic process"/>
    <property type="evidence" value="ECO:0007669"/>
    <property type="project" value="TreeGrafter"/>
</dbReference>
<feature type="domain" description="Carrier" evidence="4">
    <location>
        <begin position="1010"/>
        <end position="1085"/>
    </location>
</feature>
<dbReference type="InterPro" id="IPR020806">
    <property type="entry name" value="PKS_PP-bd"/>
</dbReference>
<dbReference type="SUPFAM" id="SSF56801">
    <property type="entry name" value="Acetyl-CoA synthetase-like"/>
    <property type="match status" value="1"/>
</dbReference>
<dbReference type="InterPro" id="IPR023213">
    <property type="entry name" value="CAT-like_dom_sf"/>
</dbReference>
<dbReference type="PANTHER" id="PTHR45527">
    <property type="entry name" value="NONRIBOSOMAL PEPTIDE SYNTHETASE"/>
    <property type="match status" value="1"/>
</dbReference>
<dbReference type="SUPFAM" id="SSF52777">
    <property type="entry name" value="CoA-dependent acyltransferases"/>
    <property type="match status" value="2"/>
</dbReference>
<dbReference type="Gene3D" id="3.40.50.1820">
    <property type="entry name" value="alpha/beta hydrolase"/>
    <property type="match status" value="1"/>
</dbReference>
<dbReference type="PROSITE" id="PS50075">
    <property type="entry name" value="CARRIER"/>
    <property type="match status" value="1"/>
</dbReference>
<dbReference type="PROSITE" id="PS00012">
    <property type="entry name" value="PHOSPHOPANTETHEINE"/>
    <property type="match status" value="1"/>
</dbReference>
<dbReference type="FunFam" id="3.40.50.980:FF:000001">
    <property type="entry name" value="Non-ribosomal peptide synthetase"/>
    <property type="match status" value="1"/>
</dbReference>
<dbReference type="InterPro" id="IPR036736">
    <property type="entry name" value="ACP-like_sf"/>
</dbReference>
<comment type="cofactor">
    <cofactor evidence="1">
        <name>pantetheine 4'-phosphate</name>
        <dbReference type="ChEBI" id="CHEBI:47942"/>
    </cofactor>
</comment>
<dbReference type="SMART" id="SM00823">
    <property type="entry name" value="PKS_PP"/>
    <property type="match status" value="1"/>
</dbReference>
<dbReference type="Gene3D" id="2.30.38.10">
    <property type="entry name" value="Luciferase, Domain 3"/>
    <property type="match status" value="1"/>
</dbReference>
<evidence type="ECO:0000259" key="4">
    <source>
        <dbReference type="PROSITE" id="PS50075"/>
    </source>
</evidence>
<dbReference type="EMBL" id="JAJA02000001">
    <property type="protein sequence ID" value="KWS06016.1"/>
    <property type="molecule type" value="Genomic_DNA"/>
</dbReference>
<dbReference type="FunFam" id="1.10.1200.10:FF:000016">
    <property type="entry name" value="Non-ribosomal peptide synthase"/>
    <property type="match status" value="1"/>
</dbReference>
<dbReference type="GO" id="GO:0005829">
    <property type="term" value="C:cytosol"/>
    <property type="evidence" value="ECO:0007669"/>
    <property type="project" value="TreeGrafter"/>
</dbReference>
<gene>
    <name evidence="5" type="ORF">AZ78_3570</name>
</gene>
<dbReference type="PANTHER" id="PTHR45527:SF1">
    <property type="entry name" value="FATTY ACID SYNTHASE"/>
    <property type="match status" value="1"/>
</dbReference>
<dbReference type="InterPro" id="IPR025110">
    <property type="entry name" value="AMP-bd_C"/>
</dbReference>
<dbReference type="GO" id="GO:0043041">
    <property type="term" value="P:amino acid activation for nonribosomal peptide biosynthetic process"/>
    <property type="evidence" value="ECO:0007669"/>
    <property type="project" value="TreeGrafter"/>
</dbReference>
<dbReference type="FunFam" id="2.30.38.10:FF:000001">
    <property type="entry name" value="Non-ribosomal peptide synthetase PvdI"/>
    <property type="match status" value="1"/>
</dbReference>
<dbReference type="GO" id="GO:0072330">
    <property type="term" value="P:monocarboxylic acid biosynthetic process"/>
    <property type="evidence" value="ECO:0007669"/>
    <property type="project" value="UniProtKB-ARBA"/>
</dbReference>
<organism evidence="5 6">
    <name type="scientific">Lysobacter capsici AZ78</name>
    <dbReference type="NCBI Taxonomy" id="1444315"/>
    <lineage>
        <taxon>Bacteria</taxon>
        <taxon>Pseudomonadati</taxon>
        <taxon>Pseudomonadota</taxon>
        <taxon>Gammaproteobacteria</taxon>
        <taxon>Lysobacterales</taxon>
        <taxon>Lysobacteraceae</taxon>
        <taxon>Lysobacter</taxon>
    </lineage>
</organism>
<dbReference type="FunFam" id="3.40.50.12780:FF:000012">
    <property type="entry name" value="Non-ribosomal peptide synthetase"/>
    <property type="match status" value="1"/>
</dbReference>
<dbReference type="RefSeq" id="WP_051547587.1">
    <property type="nucleotide sequence ID" value="NZ_JAJA02000001.1"/>
</dbReference>